<evidence type="ECO:0000256" key="11">
    <source>
        <dbReference type="ARBA" id="ARBA00023224"/>
    </source>
</evidence>
<dbReference type="Gene3D" id="3.40.50.2300">
    <property type="match status" value="4"/>
</dbReference>
<dbReference type="PROSITE" id="PS00981">
    <property type="entry name" value="G_PROTEIN_RECEP_F3_3"/>
    <property type="match status" value="1"/>
</dbReference>
<dbReference type="InterPro" id="IPR028082">
    <property type="entry name" value="Peripla_BP_I"/>
</dbReference>
<dbReference type="InterPro" id="IPR011500">
    <property type="entry name" value="GPCR_3_9-Cys_dom"/>
</dbReference>
<evidence type="ECO:0000256" key="8">
    <source>
        <dbReference type="ARBA" id="ARBA00023136"/>
    </source>
</evidence>
<keyword evidence="9" id="KW-0675">Receptor</keyword>
<dbReference type="GO" id="GO:0004930">
    <property type="term" value="F:G protein-coupled receptor activity"/>
    <property type="evidence" value="ECO:0007669"/>
    <property type="project" value="UniProtKB-KW"/>
</dbReference>
<evidence type="ECO:0000256" key="9">
    <source>
        <dbReference type="ARBA" id="ARBA00023170"/>
    </source>
</evidence>
<gene>
    <name evidence="14" type="primary">CASR</name>
</gene>
<dbReference type="Proteomes" id="UP000265100">
    <property type="component" value="Chromosome 14"/>
</dbReference>
<dbReference type="InterPro" id="IPR038550">
    <property type="entry name" value="GPCR_3_9-Cys_sf"/>
</dbReference>
<proteinExistence type="inferred from homology"/>
<evidence type="ECO:0000256" key="12">
    <source>
        <dbReference type="SAM" id="Phobius"/>
    </source>
</evidence>
<dbReference type="CDD" id="cd15283">
    <property type="entry name" value="7tmC_V2R_pheromone"/>
    <property type="match status" value="1"/>
</dbReference>
<dbReference type="PRINTS" id="PR00248">
    <property type="entry name" value="GPCRMGR"/>
</dbReference>
<evidence type="ECO:0000313" key="15">
    <source>
        <dbReference type="Proteomes" id="UP000265100"/>
    </source>
</evidence>
<dbReference type="InterPro" id="IPR004073">
    <property type="entry name" value="GPCR_3_vmron_rcpt_2"/>
</dbReference>
<protein>
    <recommendedName>
        <fullName evidence="13">G-protein coupled receptors family 3 profile domain-containing protein</fullName>
    </recommendedName>
</protein>
<dbReference type="FunFam" id="2.10.50.30:FF:000002">
    <property type="entry name" value="Vomeronasal 2 receptor, h1"/>
    <property type="match status" value="1"/>
</dbReference>
<feature type="transmembrane region" description="Helical" evidence="12">
    <location>
        <begin position="596"/>
        <end position="620"/>
    </location>
</feature>
<evidence type="ECO:0000256" key="1">
    <source>
        <dbReference type="ARBA" id="ARBA00004651"/>
    </source>
</evidence>
<dbReference type="PANTHER" id="PTHR24061">
    <property type="entry name" value="CALCIUM-SENSING RECEPTOR-RELATED"/>
    <property type="match status" value="1"/>
</dbReference>
<dbReference type="Pfam" id="PF07562">
    <property type="entry name" value="NCD3G"/>
    <property type="match status" value="1"/>
</dbReference>
<dbReference type="GO" id="GO:0005886">
    <property type="term" value="C:plasma membrane"/>
    <property type="evidence" value="ECO:0007669"/>
    <property type="project" value="UniProtKB-SubCell"/>
</dbReference>
<dbReference type="InterPro" id="IPR017978">
    <property type="entry name" value="GPCR_3_C"/>
</dbReference>
<dbReference type="PANTHER" id="PTHR24061:SF528">
    <property type="entry name" value="C-FAMILY ODORANT RECEPTOR OLFCD2-RELATED"/>
    <property type="match status" value="1"/>
</dbReference>
<dbReference type="SUPFAM" id="SSF53822">
    <property type="entry name" value="Periplasmic binding protein-like I"/>
    <property type="match status" value="1"/>
</dbReference>
<dbReference type="PROSITE" id="PS50259">
    <property type="entry name" value="G_PROTEIN_RECEP_F3_4"/>
    <property type="match status" value="1"/>
</dbReference>
<evidence type="ECO:0000256" key="4">
    <source>
        <dbReference type="ARBA" id="ARBA00022692"/>
    </source>
</evidence>
<dbReference type="PRINTS" id="PR01535">
    <property type="entry name" value="VOMERONASL2R"/>
</dbReference>
<evidence type="ECO:0000256" key="10">
    <source>
        <dbReference type="ARBA" id="ARBA00023180"/>
    </source>
</evidence>
<keyword evidence="11" id="KW-0807">Transducer</keyword>
<reference evidence="14" key="4">
    <citation type="submission" date="2025-09" db="UniProtKB">
        <authorList>
            <consortium name="Ensembl"/>
        </authorList>
    </citation>
    <scope>IDENTIFICATION</scope>
</reference>
<feature type="transmembrane region" description="Helical" evidence="12">
    <location>
        <begin position="563"/>
        <end position="584"/>
    </location>
</feature>
<dbReference type="InterPro" id="IPR017979">
    <property type="entry name" value="GPCR_3_CS"/>
</dbReference>
<evidence type="ECO:0000256" key="5">
    <source>
        <dbReference type="ARBA" id="ARBA00022729"/>
    </source>
</evidence>
<keyword evidence="3" id="KW-1003">Cell membrane</keyword>
<keyword evidence="4 12" id="KW-0812">Transmembrane</keyword>
<sequence>MQRGDPGNPLLCKDGDIILGGMFSFHTSWKDRKDTYTHKPLPLQCTSLNFRDLQFAQAMLFAIEEINNSTDLLPGVTLGYKIFNTCGNVARSVGLTLALANGNEIVSVPSKASCTRPAHVQAIMGETSSSPTIAIATVIGPFYVPVISHFATCACLSDKTKYPSFLRTIPSDYYQSRALAHLVKHFGWTWVGAIRTNNDYGNNGMATFTETAQRLGICLEYSVSFFRTDPSDKIREIIRTIKASTSKVIIAFLSHKEMDVLIHEFSYHNLSGYQWVGSESWIFDSQTSLNSSNNELFTEFWETLFNCKFRQSTSSANIQRECTGHEDLNGVQNSFTDMSLMPIFNNVYKGVYAVAHALHNIVSCNKACSNKVQLDPFTVSLKPTNTIEGDEVYFDENGDPAAKYEIINWQPKENGVVEFVTVGLYDISLAPEKKLHFQNKSLIWARNSKLVPVSVCSEKCPPGTRKVLQKGRPVCCYDCIQCAEGEISNVTDSATCVRCLPEFWSNERRDACIKKEAVFLSYEEIMGALLTAASLFGTCMTASVILIFFKYRKTSIVRANNSELSFLLLFSLILCFLCSLTFIGKPSDWSCMLRHTAFGITFVLCISCLLGKTMVVLMAFRATGPGINVKKWFGHVQQRLCVLGFTLIQVIICIIWLTTSPPFPSQNFKEFKDKIILECALGSAVGYWAVIGYIGILAILCFIFAFLARKLPDNFNEAKLITFSMLIFCAVWITFIPAYVSSPGKFSVAVEIFAILASSFGLLICIFIPKCYIILLKPEKNTKKNMMGKKSPHLF</sequence>
<keyword evidence="5" id="KW-0732">Signal</keyword>
<keyword evidence="7" id="KW-0297">G-protein coupled receptor</keyword>
<evidence type="ECO:0000256" key="6">
    <source>
        <dbReference type="ARBA" id="ARBA00022989"/>
    </source>
</evidence>
<evidence type="ECO:0000256" key="2">
    <source>
        <dbReference type="ARBA" id="ARBA00007242"/>
    </source>
</evidence>
<dbReference type="InterPro" id="IPR000337">
    <property type="entry name" value="GPCR_3"/>
</dbReference>
<dbReference type="Pfam" id="PF00003">
    <property type="entry name" value="7tm_3"/>
    <property type="match status" value="1"/>
</dbReference>
<evidence type="ECO:0000259" key="13">
    <source>
        <dbReference type="PROSITE" id="PS50259"/>
    </source>
</evidence>
<feature type="transmembrane region" description="Helical" evidence="12">
    <location>
        <begin position="525"/>
        <end position="551"/>
    </location>
</feature>
<dbReference type="GeneTree" id="ENSGT01050000244874"/>
<comment type="similarity">
    <text evidence="2">Belongs to the G-protein coupled receptor 3 family.</text>
</comment>
<dbReference type="InterPro" id="IPR000068">
    <property type="entry name" value="GPCR_3_Ca_sens_rcpt-rel"/>
</dbReference>
<evidence type="ECO:0000256" key="3">
    <source>
        <dbReference type="ARBA" id="ARBA00022475"/>
    </source>
</evidence>
<feature type="transmembrane region" description="Helical" evidence="12">
    <location>
        <begin position="720"/>
        <end position="740"/>
    </location>
</feature>
<keyword evidence="15" id="KW-1185">Reference proteome</keyword>
<dbReference type="InterPro" id="IPR001828">
    <property type="entry name" value="ANF_lig-bd_rcpt"/>
</dbReference>
<keyword evidence="10" id="KW-0325">Glycoprotein</keyword>
<feature type="transmembrane region" description="Helical" evidence="12">
    <location>
        <begin position="752"/>
        <end position="776"/>
    </location>
</feature>
<organism evidence="14 15">
    <name type="scientific">Astatotilapia calliptera</name>
    <name type="common">Eastern happy</name>
    <name type="synonym">Chromis callipterus</name>
    <dbReference type="NCBI Taxonomy" id="8154"/>
    <lineage>
        <taxon>Eukaryota</taxon>
        <taxon>Metazoa</taxon>
        <taxon>Chordata</taxon>
        <taxon>Craniata</taxon>
        <taxon>Vertebrata</taxon>
        <taxon>Euteleostomi</taxon>
        <taxon>Actinopterygii</taxon>
        <taxon>Neopterygii</taxon>
        <taxon>Teleostei</taxon>
        <taxon>Neoteleostei</taxon>
        <taxon>Acanthomorphata</taxon>
        <taxon>Ovalentaria</taxon>
        <taxon>Cichlomorphae</taxon>
        <taxon>Cichliformes</taxon>
        <taxon>Cichlidae</taxon>
        <taxon>African cichlids</taxon>
        <taxon>Pseudocrenilabrinae</taxon>
        <taxon>Haplochromini</taxon>
        <taxon>Astatotilapia</taxon>
    </lineage>
</organism>
<dbReference type="Pfam" id="PF01094">
    <property type="entry name" value="ANF_receptor"/>
    <property type="match status" value="1"/>
</dbReference>
<feature type="transmembrane region" description="Helical" evidence="12">
    <location>
        <begin position="640"/>
        <end position="659"/>
    </location>
</feature>
<dbReference type="Gene3D" id="2.10.50.30">
    <property type="entry name" value="GPCR, family 3, nine cysteines domain"/>
    <property type="match status" value="1"/>
</dbReference>
<name>A0AAX7VKB8_ASTCA</name>
<reference evidence="15" key="2">
    <citation type="submission" date="2023-03" db="EMBL/GenBank/DDBJ databases">
        <authorList>
            <consortium name="Wellcome Sanger Institute Data Sharing"/>
        </authorList>
    </citation>
    <scope>NUCLEOTIDE SEQUENCE [LARGE SCALE GENOMIC DNA]</scope>
</reference>
<keyword evidence="8 12" id="KW-0472">Membrane</keyword>
<feature type="domain" description="G-protein coupled receptors family 3 profile" evidence="13">
    <location>
        <begin position="526"/>
        <end position="790"/>
    </location>
</feature>
<accession>A0AAX7VKB8</accession>
<feature type="transmembrane region" description="Helical" evidence="12">
    <location>
        <begin position="687"/>
        <end position="708"/>
    </location>
</feature>
<dbReference type="AlphaFoldDB" id="A0AAX7VKB8"/>
<evidence type="ECO:0000256" key="7">
    <source>
        <dbReference type="ARBA" id="ARBA00023040"/>
    </source>
</evidence>
<dbReference type="FunFam" id="3.40.50.2300:FF:000016">
    <property type="entry name" value="Taste 1 receptor member 2"/>
    <property type="match status" value="1"/>
</dbReference>
<keyword evidence="6 12" id="KW-1133">Transmembrane helix</keyword>
<comment type="subcellular location">
    <subcellularLocation>
        <location evidence="1">Cell membrane</location>
        <topology evidence="1">Multi-pass membrane protein</topology>
    </subcellularLocation>
</comment>
<dbReference type="Ensembl" id="ENSACLT00000081809.1">
    <property type="protein sequence ID" value="ENSACLP00000081537.1"/>
    <property type="gene ID" value="ENSACLG00000038151.1"/>
</dbReference>
<reference evidence="14" key="3">
    <citation type="submission" date="2025-08" db="UniProtKB">
        <authorList>
            <consortium name="Ensembl"/>
        </authorList>
    </citation>
    <scope>IDENTIFICATION</scope>
</reference>
<reference evidence="14 15" key="1">
    <citation type="submission" date="2018-05" db="EMBL/GenBank/DDBJ databases">
        <authorList>
            <person name="Datahose"/>
        </authorList>
    </citation>
    <scope>NUCLEOTIDE SEQUENCE</scope>
</reference>
<evidence type="ECO:0000313" key="14">
    <source>
        <dbReference type="Ensembl" id="ENSACLP00000081537.1"/>
    </source>
</evidence>